<gene>
    <name evidence="2" type="ORF">MettiDRAFT_1954</name>
</gene>
<organism evidence="2 3">
    <name type="scientific">Methanolobus tindarius DSM 2278</name>
    <dbReference type="NCBI Taxonomy" id="1090322"/>
    <lineage>
        <taxon>Archaea</taxon>
        <taxon>Methanobacteriati</taxon>
        <taxon>Methanobacteriota</taxon>
        <taxon>Stenosarchaea group</taxon>
        <taxon>Methanomicrobia</taxon>
        <taxon>Methanosarcinales</taxon>
        <taxon>Methanosarcinaceae</taxon>
        <taxon>Methanolobus</taxon>
    </lineage>
</organism>
<dbReference type="AlphaFoldDB" id="W9DXP8"/>
<comment type="caution">
    <text evidence="2">The sequence shown here is derived from an EMBL/GenBank/DDBJ whole genome shotgun (WGS) entry which is preliminary data.</text>
</comment>
<evidence type="ECO:0000259" key="1">
    <source>
        <dbReference type="Pfam" id="PF14491"/>
    </source>
</evidence>
<evidence type="ECO:0000313" key="2">
    <source>
        <dbReference type="EMBL" id="ETA68482.1"/>
    </source>
</evidence>
<dbReference type="EMBL" id="AZAJ01000001">
    <property type="protein sequence ID" value="ETA68482.1"/>
    <property type="molecule type" value="Genomic_DNA"/>
</dbReference>
<proteinExistence type="predicted"/>
<protein>
    <recommendedName>
        <fullName evidence="1">DUF4435 domain-containing protein</fullName>
    </recommendedName>
</protein>
<dbReference type="Pfam" id="PF14491">
    <property type="entry name" value="DUF4435"/>
    <property type="match status" value="1"/>
</dbReference>
<keyword evidence="3" id="KW-1185">Reference proteome</keyword>
<dbReference type="InterPro" id="IPR029492">
    <property type="entry name" value="DUF4435"/>
</dbReference>
<feature type="domain" description="DUF4435" evidence="1">
    <location>
        <begin position="34"/>
        <end position="256"/>
    </location>
</feature>
<dbReference type="RefSeq" id="WP_023845617.1">
    <property type="nucleotide sequence ID" value="NZ_AZAJ01000001.1"/>
</dbReference>
<sequence>MSMIEIHNDALKSTNVVYHEFLGHYKKESKIVYGFVEGRDDPSFYQRMDNFFPDQWKLQLYRPGNRDKVFEMHDTFDWKRFSTKRICFFVDRDLAEFLDNIGDVAENIFVTDDYSVENYIVNSETLEKILSEVMNVNLSGLEKEEIEKIHDIFNDNLIKFKEAMTPIMAQIILWKRKGCRLELDSIKPKDFFEFKNAYIFLKTQYETVDSRIEYIENCCNIKSDTPESISVVEKEFHEKDGAEKYIRGKFMLWFFYCCATTIHKSIPKISNKYKKPPKIILPWGPKNAITSIAPRIRMPDSLKNFIRNNYIEYIQEYESCISNT</sequence>
<dbReference type="OrthoDB" id="378223at2157"/>
<evidence type="ECO:0000313" key="3">
    <source>
        <dbReference type="Proteomes" id="UP000019483"/>
    </source>
</evidence>
<dbReference type="Proteomes" id="UP000019483">
    <property type="component" value="Unassembled WGS sequence"/>
</dbReference>
<accession>W9DXP8</accession>
<name>W9DXP8_METTI</name>
<reference evidence="2 3" key="1">
    <citation type="submission" date="2013-08" db="EMBL/GenBank/DDBJ databases">
        <authorList>
            <consortium name="DOE Joint Genome Institute"/>
            <person name="Eisen J."/>
            <person name="Huntemann M."/>
            <person name="Han J."/>
            <person name="Chen A."/>
            <person name="Kyrpides N."/>
            <person name="Mavromatis K."/>
            <person name="Markowitz V."/>
            <person name="Palaniappan K."/>
            <person name="Ivanova N."/>
            <person name="Schaumberg A."/>
            <person name="Pati A."/>
            <person name="Liolios K."/>
            <person name="Nordberg H.P."/>
            <person name="Cantor M.N."/>
            <person name="Hua S.X."/>
            <person name="Woyke T."/>
        </authorList>
    </citation>
    <scope>NUCLEOTIDE SEQUENCE [LARGE SCALE GENOMIC DNA]</scope>
    <source>
        <strain evidence="2 3">DSM 2278</strain>
    </source>
</reference>